<organism evidence="2 3">
    <name type="scientific">Nonomuraea helvata</name>
    <dbReference type="NCBI Taxonomy" id="37484"/>
    <lineage>
        <taxon>Bacteria</taxon>
        <taxon>Bacillati</taxon>
        <taxon>Actinomycetota</taxon>
        <taxon>Actinomycetes</taxon>
        <taxon>Streptosporangiales</taxon>
        <taxon>Streptosporangiaceae</taxon>
        <taxon>Nonomuraea</taxon>
    </lineage>
</organism>
<comment type="caution">
    <text evidence="2">The sequence shown here is derived from an EMBL/GenBank/DDBJ whole genome shotgun (WGS) entry which is preliminary data.</text>
</comment>
<gene>
    <name evidence="2" type="ORF">ACFFSA_02980</name>
</gene>
<dbReference type="InterPro" id="IPR049050">
    <property type="entry name" value="nSTAND3"/>
</dbReference>
<feature type="domain" description="Novel STAND NTPase 3" evidence="1">
    <location>
        <begin position="26"/>
        <end position="122"/>
    </location>
</feature>
<evidence type="ECO:0000313" key="3">
    <source>
        <dbReference type="Proteomes" id="UP001589532"/>
    </source>
</evidence>
<evidence type="ECO:0000259" key="1">
    <source>
        <dbReference type="Pfam" id="PF20720"/>
    </source>
</evidence>
<dbReference type="RefSeq" id="WP_345001965.1">
    <property type="nucleotide sequence ID" value="NZ_BAAAXV010000009.1"/>
</dbReference>
<protein>
    <recommendedName>
        <fullName evidence="1">Novel STAND NTPase 3 domain-containing protein</fullName>
    </recommendedName>
</protein>
<dbReference type="InterPro" id="IPR027417">
    <property type="entry name" value="P-loop_NTPase"/>
</dbReference>
<name>A0ABV5RS08_9ACTN</name>
<proteinExistence type="predicted"/>
<evidence type="ECO:0000313" key="2">
    <source>
        <dbReference type="EMBL" id="MFB9622033.1"/>
    </source>
</evidence>
<keyword evidence="3" id="KW-1185">Reference proteome</keyword>
<dbReference type="EMBL" id="JBHMBW010000002">
    <property type="protein sequence ID" value="MFB9622033.1"/>
    <property type="molecule type" value="Genomic_DNA"/>
</dbReference>
<accession>A0ABV5RS08</accession>
<reference evidence="2 3" key="1">
    <citation type="submission" date="2024-09" db="EMBL/GenBank/DDBJ databases">
        <authorList>
            <person name="Sun Q."/>
            <person name="Mori K."/>
        </authorList>
    </citation>
    <scope>NUCLEOTIDE SEQUENCE [LARGE SCALE GENOMIC DNA]</scope>
    <source>
        <strain evidence="2 3">JCM 3143</strain>
    </source>
</reference>
<dbReference type="SUPFAM" id="SSF52540">
    <property type="entry name" value="P-loop containing nucleoside triphosphate hydrolases"/>
    <property type="match status" value="1"/>
</dbReference>
<dbReference type="Proteomes" id="UP001589532">
    <property type="component" value="Unassembled WGS sequence"/>
</dbReference>
<dbReference type="Pfam" id="PF20720">
    <property type="entry name" value="nSTAND3"/>
    <property type="match status" value="1"/>
</dbReference>
<sequence length="618" mass="69962">MADAEARSRKARLTSIKDLDWLWQRFVHPPGYGQAHETLATHRLLLLDGEPGSGRTTAAKVLLRELSSGGERFYELSWEDENGKYQVEPDFIVDDDRVWLDLSRADEGTWHALQEDLSSLRKRVDQHGALLVVVLPVRGSETLRPEFGQFHSWIKRPSAHEVLRRHLRLEGVPEATTSPQPAFLSTDRAMLEVAGFAGFVRKAYENAPGAGYLAWYKAAESASTGRGADVATAVSKLRLGPQRALLLATAMLHQAHVDHVYSAAAALLESVEYADERHTLERSDLVESLDHIGAKLDSNRHVRFRELGYDAAVRTHFWHNMPGLRDGIQRWVAAMVDHPELDEMERDDLVMRFAEQCLHPRYRQTLVDSVTGWTRGSKTYRRQMAADRALRHALSVEEHGRFFRQQIYNWATDRRTSEALAQVIIMMCTDVIAVTHPDQAIVRLHHLARRESQSTDARTALLGMVAGDPWMLRHLLQRLTRLPTVGRQWDIDIDLFLELANPAAFTDPVNRNRPLIAEADVRDMLAEGWRRAFHERGEVAWKPGLRQWLIAAFHDDRHRDALIGVLVAGGEQRGGVLGRLYTEARALPRFIAGGRERSAAFVDLVLRKICTAQGIQVT</sequence>